<protein>
    <submittedName>
        <fullName evidence="6">Putative transcriptional regulator, LysR family</fullName>
    </submittedName>
</protein>
<sequence length="322" mass="35211">MPGRHHARPRRHRIHLFARPMHARVLRYLDEVVRRGSIRKAAEHLHVAPTAVNRQILDLEAELGAPLFERINKRLRLTPLGEMVLAHVRQTLREHDALRERIEDFKGARRGEVTVAVTAGLAGSLMPSLVHDFRQRYPGIVVRVNDLPVADIVAAVEQGDADLGLGYDLPELPAFRALASSDWQIGAVVQPGHALAARPSVLLSECVGYALILPARSLSIRGILDAAFARNAIEVSPVAESTSTVLIRQLVLLGTGIALLNPLDVMEERARQALVYVPLRDRHLQGQTLTLVARAGGQLSAAAGLMAERIGDAMAMLFAQAR</sequence>
<comment type="caution">
    <text evidence="6">The sequence shown here is derived from an EMBL/GenBank/DDBJ whole genome shotgun (WGS) entry which is preliminary data.</text>
</comment>
<keyword evidence="3" id="KW-0238">DNA-binding</keyword>
<dbReference type="PANTHER" id="PTHR30419:SF8">
    <property type="entry name" value="NITROGEN ASSIMILATION TRANSCRIPTIONAL ACTIVATOR-RELATED"/>
    <property type="match status" value="1"/>
</dbReference>
<dbReference type="InterPro" id="IPR036388">
    <property type="entry name" value="WH-like_DNA-bd_sf"/>
</dbReference>
<evidence type="ECO:0000313" key="6">
    <source>
        <dbReference type="EMBL" id="SPC09675.1"/>
    </source>
</evidence>
<accession>A0A7Z7NKU2</accession>
<evidence type="ECO:0000313" key="7">
    <source>
        <dbReference type="Proteomes" id="UP000257139"/>
    </source>
</evidence>
<evidence type="ECO:0000256" key="4">
    <source>
        <dbReference type="ARBA" id="ARBA00023163"/>
    </source>
</evidence>
<dbReference type="Gene3D" id="1.10.10.10">
    <property type="entry name" value="Winged helix-like DNA-binding domain superfamily/Winged helix DNA-binding domain"/>
    <property type="match status" value="1"/>
</dbReference>
<dbReference type="Proteomes" id="UP000257139">
    <property type="component" value="Chromosome CBM2594_a"/>
</dbReference>
<keyword evidence="4" id="KW-0804">Transcription</keyword>
<name>A0A7Z7NKU2_9BURK</name>
<dbReference type="Pfam" id="PF00126">
    <property type="entry name" value="HTH_1"/>
    <property type="match status" value="1"/>
</dbReference>
<dbReference type="Pfam" id="PF03466">
    <property type="entry name" value="LysR_substrate"/>
    <property type="match status" value="1"/>
</dbReference>
<dbReference type="Gene3D" id="3.40.190.290">
    <property type="match status" value="1"/>
</dbReference>
<comment type="similarity">
    <text evidence="1">Belongs to the LysR transcriptional regulatory family.</text>
</comment>
<reference evidence="6 7" key="1">
    <citation type="submission" date="2018-01" db="EMBL/GenBank/DDBJ databases">
        <authorList>
            <person name="Clerissi C."/>
        </authorList>
    </citation>
    <scope>NUCLEOTIDE SEQUENCE [LARGE SCALE GENOMIC DNA]</scope>
    <source>
        <strain evidence="6">Cupriavidus taiwanensis STM 6021</strain>
    </source>
</reference>
<dbReference type="AlphaFoldDB" id="A0A7Z7NKU2"/>
<evidence type="ECO:0000256" key="2">
    <source>
        <dbReference type="ARBA" id="ARBA00023015"/>
    </source>
</evidence>
<dbReference type="CDD" id="cd08426">
    <property type="entry name" value="PBP2_LTTR_like_5"/>
    <property type="match status" value="1"/>
</dbReference>
<dbReference type="SUPFAM" id="SSF53850">
    <property type="entry name" value="Periplasmic binding protein-like II"/>
    <property type="match status" value="1"/>
</dbReference>
<dbReference type="SUPFAM" id="SSF46785">
    <property type="entry name" value="Winged helix' DNA-binding domain"/>
    <property type="match status" value="1"/>
</dbReference>
<gene>
    <name evidence="6" type="ORF">CBM2594_A40998</name>
</gene>
<evidence type="ECO:0000256" key="3">
    <source>
        <dbReference type="ARBA" id="ARBA00023125"/>
    </source>
</evidence>
<dbReference type="PROSITE" id="PS50931">
    <property type="entry name" value="HTH_LYSR"/>
    <property type="match status" value="1"/>
</dbReference>
<dbReference type="EMBL" id="OGUU01000008">
    <property type="protein sequence ID" value="SPC09675.1"/>
    <property type="molecule type" value="Genomic_DNA"/>
</dbReference>
<dbReference type="FunFam" id="1.10.10.10:FF:000001">
    <property type="entry name" value="LysR family transcriptional regulator"/>
    <property type="match status" value="1"/>
</dbReference>
<dbReference type="InterPro" id="IPR050950">
    <property type="entry name" value="HTH-type_LysR_regulators"/>
</dbReference>
<feature type="domain" description="HTH lysR-type" evidence="5">
    <location>
        <begin position="21"/>
        <end position="78"/>
    </location>
</feature>
<organism evidence="6 7">
    <name type="scientific">Cupriavidus taiwanensis</name>
    <dbReference type="NCBI Taxonomy" id="164546"/>
    <lineage>
        <taxon>Bacteria</taxon>
        <taxon>Pseudomonadati</taxon>
        <taxon>Pseudomonadota</taxon>
        <taxon>Betaproteobacteria</taxon>
        <taxon>Burkholderiales</taxon>
        <taxon>Burkholderiaceae</taxon>
        <taxon>Cupriavidus</taxon>
    </lineage>
</organism>
<dbReference type="GO" id="GO:0005829">
    <property type="term" value="C:cytosol"/>
    <property type="evidence" value="ECO:0007669"/>
    <property type="project" value="TreeGrafter"/>
</dbReference>
<proteinExistence type="inferred from homology"/>
<dbReference type="InterPro" id="IPR036390">
    <property type="entry name" value="WH_DNA-bd_sf"/>
</dbReference>
<evidence type="ECO:0000259" key="5">
    <source>
        <dbReference type="PROSITE" id="PS50931"/>
    </source>
</evidence>
<dbReference type="InterPro" id="IPR005119">
    <property type="entry name" value="LysR_subst-bd"/>
</dbReference>
<dbReference type="InterPro" id="IPR000847">
    <property type="entry name" value="LysR_HTH_N"/>
</dbReference>
<keyword evidence="2" id="KW-0805">Transcription regulation</keyword>
<dbReference type="PANTHER" id="PTHR30419">
    <property type="entry name" value="HTH-TYPE TRANSCRIPTIONAL REGULATOR YBHD"/>
    <property type="match status" value="1"/>
</dbReference>
<dbReference type="GO" id="GO:0003677">
    <property type="term" value="F:DNA binding"/>
    <property type="evidence" value="ECO:0007669"/>
    <property type="project" value="UniProtKB-KW"/>
</dbReference>
<evidence type="ECO:0000256" key="1">
    <source>
        <dbReference type="ARBA" id="ARBA00009437"/>
    </source>
</evidence>
<dbReference type="GO" id="GO:0003700">
    <property type="term" value="F:DNA-binding transcription factor activity"/>
    <property type="evidence" value="ECO:0007669"/>
    <property type="project" value="InterPro"/>
</dbReference>